<dbReference type="EMBL" id="WBWA01000080">
    <property type="protein sequence ID" value="KAB2660788.1"/>
    <property type="molecule type" value="Genomic_DNA"/>
</dbReference>
<evidence type="ECO:0000313" key="1">
    <source>
        <dbReference type="EMBL" id="KAB2660788.1"/>
    </source>
</evidence>
<dbReference type="RefSeq" id="WP_151679071.1">
    <property type="nucleotide sequence ID" value="NZ_WBWA01000080.1"/>
</dbReference>
<dbReference type="Proteomes" id="UP000430843">
    <property type="component" value="Unassembled WGS sequence"/>
</dbReference>
<gene>
    <name evidence="1" type="ORF">F9K91_25505</name>
</gene>
<sequence length="82" mass="8774">MTSTNIIVYDFAVQGFSSGRQCQLPTNSTGATIVLTCAFCDQTGANIKPKTTPATGYFKLVDYYNKSTVFSSSSTPFKVTGP</sequence>
<organism evidence="1 2">
    <name type="scientific">Brucella tritici</name>
    <dbReference type="NCBI Taxonomy" id="94626"/>
    <lineage>
        <taxon>Bacteria</taxon>
        <taxon>Pseudomonadati</taxon>
        <taxon>Pseudomonadota</taxon>
        <taxon>Alphaproteobacteria</taxon>
        <taxon>Hyphomicrobiales</taxon>
        <taxon>Brucellaceae</taxon>
        <taxon>Brucella/Ochrobactrum group</taxon>
        <taxon>Brucella</taxon>
    </lineage>
</organism>
<accession>A0A833CGX4</accession>
<proteinExistence type="predicted"/>
<name>A0A833CGX4_9HYPH</name>
<reference evidence="1 2" key="1">
    <citation type="submission" date="2019-09" db="EMBL/GenBank/DDBJ databases">
        <title>Taxonomic organization of the family Brucellaceae based on a phylogenomic approach.</title>
        <authorList>
            <person name="Leclercq S."/>
            <person name="Cloeckaert A."/>
            <person name="Zygmunt M.S."/>
        </authorList>
    </citation>
    <scope>NUCLEOTIDE SEQUENCE [LARGE SCALE GENOMIC DNA]</scope>
    <source>
        <strain evidence="1 2">LMG 18957</strain>
    </source>
</reference>
<protein>
    <submittedName>
        <fullName evidence="1">Uncharacterized protein</fullName>
    </submittedName>
</protein>
<evidence type="ECO:0000313" key="2">
    <source>
        <dbReference type="Proteomes" id="UP000430843"/>
    </source>
</evidence>
<keyword evidence="2" id="KW-1185">Reference proteome</keyword>
<comment type="caution">
    <text evidence="1">The sequence shown here is derived from an EMBL/GenBank/DDBJ whole genome shotgun (WGS) entry which is preliminary data.</text>
</comment>
<dbReference type="AlphaFoldDB" id="A0A833CGX4"/>